<dbReference type="EMBL" id="LR797036">
    <property type="protein sequence ID" value="CAB4183281.1"/>
    <property type="molecule type" value="Genomic_DNA"/>
</dbReference>
<reference evidence="2" key="1">
    <citation type="submission" date="2020-05" db="EMBL/GenBank/DDBJ databases">
        <authorList>
            <person name="Chiriac C."/>
            <person name="Salcher M."/>
            <person name="Ghai R."/>
            <person name="Kavagutti S V."/>
        </authorList>
    </citation>
    <scope>NUCLEOTIDE SEQUENCE</scope>
</reference>
<name>A0A6J5RXW4_9CAUD</name>
<proteinExistence type="predicted"/>
<dbReference type="Gene3D" id="3.30.420.280">
    <property type="match status" value="1"/>
</dbReference>
<evidence type="ECO:0000313" key="2">
    <source>
        <dbReference type="EMBL" id="CAB4199006.1"/>
    </source>
</evidence>
<protein>
    <submittedName>
        <fullName evidence="2">Terminase-like family</fullName>
    </submittedName>
</protein>
<evidence type="ECO:0000313" key="1">
    <source>
        <dbReference type="EMBL" id="CAB4183281.1"/>
    </source>
</evidence>
<organism evidence="2">
    <name type="scientific">uncultured Caudovirales phage</name>
    <dbReference type="NCBI Taxonomy" id="2100421"/>
    <lineage>
        <taxon>Viruses</taxon>
        <taxon>Duplodnaviria</taxon>
        <taxon>Heunggongvirae</taxon>
        <taxon>Uroviricota</taxon>
        <taxon>Caudoviricetes</taxon>
        <taxon>Peduoviridae</taxon>
        <taxon>Maltschvirus</taxon>
        <taxon>Maltschvirus maltsch</taxon>
    </lineage>
</organism>
<sequence>MSQDVDKSLLLTDSEFSLLTVREQDEYLKLLEEDLTAWTLQGNERQMRANILLTKVDWLLYGGAAGGGKSELLAYHAHHLSMTFPGHRALLIRTALPELRRSLIIRTQVRYAQILVKAVLRSIDNVKGWWYDNGSIIEYGYCARDEDVGQFMSAEYDFVGFDEATQFTAYQMLMISGRLRTSKKMAASGVRTHVMFATNPGDRGHTFLYQMLVTPTQYGKYIVVYDVSEGFEDPPIVNTVEIPDNLEDLKNLEIEHDRSKHLVIAFVPSTVVDNPYIDPNYKKHLSMLPETERRQKLMGDWDTFTGQYFVEFQRNIHVTPPFPIPETWQKYRGIDFGTANPFCCLWGALDPSDGTMYIYREAYAKNLTAADQARLIKSLSVDQTGKVESISMTVGDPSMFSNVAGTGTTVAGQYQTNGVIMTRAKNARIGGWQNVRRYMAPSPVDQVIRLKIFDNCHNLIRTLPLMRHSHSNPEDLETRDEDHAVDALRYLLGCRPYEVQKRTFKQYAEGADGRVQRYMEKLDKMGKRKPNQNWKR</sequence>
<accession>A0A6J5RXW4</accession>
<dbReference type="EMBL" id="LR797277">
    <property type="protein sequence ID" value="CAB4199006.1"/>
    <property type="molecule type" value="Genomic_DNA"/>
</dbReference>
<dbReference type="SUPFAM" id="SSF52540">
    <property type="entry name" value="P-loop containing nucleoside triphosphate hydrolases"/>
    <property type="match status" value="1"/>
</dbReference>
<dbReference type="InterPro" id="IPR027417">
    <property type="entry name" value="P-loop_NTPase"/>
</dbReference>
<gene>
    <name evidence="1" type="ORF">UFOVP1083_45</name>
    <name evidence="2" type="ORF">UFOVP1327_8</name>
</gene>
<dbReference type="Gene3D" id="3.40.50.300">
    <property type="entry name" value="P-loop containing nucleotide triphosphate hydrolases"/>
    <property type="match status" value="1"/>
</dbReference>